<reference evidence="1 2" key="1">
    <citation type="journal article" date="2015" name="Nature">
        <title>rRNA introns, odd ribosomes, and small enigmatic genomes across a large radiation of phyla.</title>
        <authorList>
            <person name="Brown C.T."/>
            <person name="Hug L.A."/>
            <person name="Thomas B.C."/>
            <person name="Sharon I."/>
            <person name="Castelle C.J."/>
            <person name="Singh A."/>
            <person name="Wilkins M.J."/>
            <person name="Williams K.H."/>
            <person name="Banfield J.F."/>
        </authorList>
    </citation>
    <scope>NUCLEOTIDE SEQUENCE [LARGE SCALE GENOMIC DNA]</scope>
</reference>
<dbReference type="AlphaFoldDB" id="A0A0G0N954"/>
<gene>
    <name evidence="1" type="ORF">UT41_C0001G0233</name>
</gene>
<proteinExistence type="predicted"/>
<protein>
    <submittedName>
        <fullName evidence="1">Uncharacterized protein</fullName>
    </submittedName>
</protein>
<organism evidence="1 2">
    <name type="scientific">Candidatus Wolfebacteria bacterium GW2011_GWC2_39_22</name>
    <dbReference type="NCBI Taxonomy" id="1619013"/>
    <lineage>
        <taxon>Bacteria</taxon>
        <taxon>Candidatus Wolfeibacteriota</taxon>
    </lineage>
</organism>
<dbReference type="EMBL" id="LBWR01000001">
    <property type="protein sequence ID" value="KKR12689.1"/>
    <property type="molecule type" value="Genomic_DNA"/>
</dbReference>
<accession>A0A0G0N954</accession>
<evidence type="ECO:0000313" key="1">
    <source>
        <dbReference type="EMBL" id="KKR12689.1"/>
    </source>
</evidence>
<comment type="caution">
    <text evidence="1">The sequence shown here is derived from an EMBL/GenBank/DDBJ whole genome shotgun (WGS) entry which is preliminary data.</text>
</comment>
<name>A0A0G0N954_9BACT</name>
<dbReference type="STRING" id="1619013.UT41_C0001G0233"/>
<sequence>MMEVYANTVRSDAQAENAIINLGEAIKVCREMGVTHQRELAIRGLEKIEVSIELSRDTTKVKQYLQELVVTLKTVRP</sequence>
<evidence type="ECO:0000313" key="2">
    <source>
        <dbReference type="Proteomes" id="UP000034665"/>
    </source>
</evidence>
<dbReference type="Proteomes" id="UP000034665">
    <property type="component" value="Unassembled WGS sequence"/>
</dbReference>